<dbReference type="InterPro" id="IPR019415">
    <property type="entry name" value="FMP27_SW_RBG"/>
</dbReference>
<evidence type="ECO:0000259" key="5">
    <source>
        <dbReference type="SMART" id="SM01216"/>
    </source>
</evidence>
<sequence>MADDRQRTIIKIFRKFSNSLGPEAIVFVEGILDEHEINDADVESSVETLAKEYNKQDGQDATMKVSVDILRRVYESLQDQGEHTEIEKELIDPENHLFFIDAFEMPRWTWSQERGTFEKSAVLPTSSGSPESRVTSIRDRLYTIKQCVLRNEHFAPSTLPSRDRDKLVTLRSTKQLLGRFGERFLLLGMLAYNKEGILCLEDADGSVVLDFSTLDEPGDGLFSEGCFALVEGEYTEEATLEVIAIGQPPCEPRETARSIYGHIDFLGKGATSLLEDAQFKVKVREDLPELNFFFLSDVWLDHPHTLPGIQRMFDNCIENEFIPKVIVMCGNFSSKSITHGNSRDVQRYQDNFDSLAELIAAYPAMTRRTHFVFVPGPLDITVNSTLPRRPLMSTLTGKLKTRVPLVHFASNPCRIKFFDQEIVVFREDLMARMLRNVVGVKPDVKSDDLKRFLVQSILDQSHLSPLTINIQPVLSDYDHSLRLYPLPTTGAHTWKIDRIGYVFSTVQGSRRLAIKIDGASLHISQEEAQVVKPKTRHTRNLTLADLNPSPIVGYAWKLISAIVGALEPYVRPLVRTSVIACIRVAVQWLPAITSRLSFDLQSVTITFSGLSETKIVAEGISLNTALDIVYLEENKDHTHAQNLKDGPSLRSVQGVSMWKRRLADGFQRSFDKALGESRGTATLALKVGHVLGTMPRPGKADGRTVPFLVSNGLIDFGMSAKFNPREGALEQRGLEISLSLGDCSAKVDLLNMLLSKAFPKKARPAHPIPPPLSSLSASYGGDTPLSSPFAWNKQQSPSLASAPPTARSFASSLFSPMSVFSGKTSLLSPNSANPMSPSFPRSPSSPFFKAISASMRPRHRFLLPPVKLVDHKDKSKLLILHSVQLSLGSISLSILSEAESGPYTAVIKDIKADLSISDPSSNPLHQTYLGSRRRRADYESDPYSLKVSMSQISLERDVLHHTTRLARMGSFELRVLAFQWPTPFLSPSPFMGNDANAPFLAVRLKLASIHMTDRIQDLQRILHMAQEMQKNTVAENAPPSLPPPSSLNPPPSLPVPRIFFTFECGPIVGRIIYDAENGQKHRAIELRNNGLVLSLESAYKHPPALVKRFFPAASSVQALLWDATLSLNVEPILVRVRSTHNFVGQDEPMLRATDEDFLEDPPILSVGMVDISITANAIAQMDGAAESIAVIDTSTLLFEPVITYEAILVELWHPISVDAALRLISLIPSSVEKPPTSNPSPVFSRLPVGVSAKLSIARFVVFITAPDISPTDNLDLSRGFAFRTSVSLEYCSLRMHQDHWFNNVKRSQSRTKLRLPLETITDALVSSKAFSPLGDKSSFLKVGMNNTVFRAAVATQFEPDEPGMVGREDVADPTQELLRINRAQADICLAYKAPQSEGQDSGTDICQVSVDVPLVRLDFRLAHVYSVLLGLQTIVLIKPPRQRKQRDPMTSSVPNQRHITYSLHGNVTAVQGVISLPIQKLILRMDGLSGHANGIDSPRIKISKTAVYTLLPPKVNKWEAESTNKWDHFLTLQTWEITFTKLAGSLCVSIDGDSARFRIPHGFVLADLVQDASVSAKAIKHMIFMASAGCYSDMPSPAPEGPKSVPHLTIRLRSLSAEAQDDPFESKLGMLWREGAEASQRRMEREEAFKVKVAAVLADNQEMQYADAQNSEHAYQFDTRHTVSIDEARQRLDDVHFFDWHFSLEKAIKNRVKAESSFLHTLYGTSIPMASDSLLEFMELPQGSSDPPLLRLLLQDLCLTISPPSFSIESLPDVLHDLGSGLPRDTEFSLLVPLHVHFTLSTLAVTLRDYPLPLVNISSETSSIAWAFDTDLIIGEEMGSEKSVDWVVCPIIEAEHAKHGEAPFSITVPKTIMPVKTYAAPIIKVTTPEASIFSWGVSYGPAIQDVMRIVDTLSSAPRDPSPSVGFWDKLRLVFHWTVKISFTGDIRLYIKGSRDPHQTYDDGAGFVLCWQGSPEIRVGYENQQKELIQVASDGMVIAVPNIKNGVTSLSTAQKSKPFQKICARLSSGVRFGIGFVLERSCGLECSFCTGSPFHRKCRYFSFDPHYRVRLEKKSSPPTLKGADDSYNGFRSDFIHLSVSLASCTKVKGLKGGPSPSNIYLTPKIFAHFWSWCALFDGVLTLPIRQGKYHPSRPISPKLGRHLATIKYRISLSHLYIMHGYIDDSRETWVDGVTPWVGLKGKVDELQADLHQREEESTVPGPIPDTTRLVRKKPFYAAEEPMKQRAEMSAPPQRSNYRKHTDLPVTSPNSIWYDLDDFMELGWSATEHPTLHLLPLATCPHFTYFKKNAALSGSMPQASKFGLEHSHTCLLGKEPSVPNTQISLANNRIKELRQLIESRNNTTSNPAPLKKMVTLIEEYISMLKGGGSDASKATESYRMPADIVSSDEWAEFDNVYQIHCPTIVMNSAIRDIMVQYYYCSRDRRGFEYHMATRAVKFIRDQANAALTVEREDESSHDRPSNTAQLAATALRKILRGDNSTKISVDLAREKNGISPGEADPLEGWSEGVILQKSNCCLLLKPQIVLRGDTPADSCIVAAGQAKALSYNIMDSLNQDDPVSGKIMSRNYTSLSGLQAFAPTKIGTTDGSVPLEVLIDLRCESDAFERLVPQTEATFRYDKFNRLRLRNNVTSNVIKNEDENSSLSESHLQNQTDLIRVHIPRFTVSANTEHFQAISNIVTKLLLFSDPAHKTRLDKLETLIFTYDFTDLRSAANVVASLQSRLRDALEAERSAMRKVRDIADDDTQLRLIQLKAHIFSLSEELNLLFDSIKMAQDRYDDQSDQKSALLLHASSSEISWRMLDARRNLLSKIVVADINFHWLSRQDSSTVNHLTIGDLTAFDGSRYAIWAEILSKYTEPPNHPLLKRGLFLAANWTILAPVGGITIYEVFEMSLHPIRLQVDAKVGRRIMEYVWPDRKAREQVTGLEDPPHQDSSSKPPPEITVKSPMSGRSSMDSPRIVPGSKQLSKASKKMQGPTLRKLGSSRSFTDLRSAREDDVLSPPPMSPPAFLTTPGFLSPPAFLKRTHSTDSVNFASLLEAPATPGPKGIETNDSDGLSKSTGDAQVMKTRSSQKTFVLVKISSLHLLLSVVKEGSFECHDAKIKTRELEYRNQTWSFEELVNQFIPSNMSWRGWVKMAFHQPLVPVLPVARELLAKTKWTASKSSNPHDNPLRLLHPRAFGLDDDRRLNSVHMETTKKSESPSKSPWKNALRSGHKEPTPTVLGPSTPLTAEPEQMEFDVPEAKTPERPPGRRRVKSLFGSRSNSKSRGPEKRKSSERL</sequence>
<evidence type="ECO:0000313" key="7">
    <source>
        <dbReference type="Proteomes" id="UP000521872"/>
    </source>
</evidence>
<gene>
    <name evidence="6" type="ORF">D9613_005313</name>
</gene>
<protein>
    <recommendedName>
        <fullName evidence="8">DNA polymerase II subunit 2</fullName>
    </recommendedName>
</protein>
<feature type="region of interest" description="Disordered" evidence="2">
    <location>
        <begin position="2239"/>
        <end position="2260"/>
    </location>
</feature>
<name>A0A8H4R1B3_9AGAR</name>
<organism evidence="6 7">
    <name type="scientific">Agrocybe pediades</name>
    <dbReference type="NCBI Taxonomy" id="84607"/>
    <lineage>
        <taxon>Eukaryota</taxon>
        <taxon>Fungi</taxon>
        <taxon>Dikarya</taxon>
        <taxon>Basidiomycota</taxon>
        <taxon>Agaricomycotina</taxon>
        <taxon>Agaricomycetes</taxon>
        <taxon>Agaricomycetidae</taxon>
        <taxon>Agaricales</taxon>
        <taxon>Agaricineae</taxon>
        <taxon>Strophariaceae</taxon>
        <taxon>Agrocybe</taxon>
    </lineage>
</organism>
<reference evidence="6 7" key="1">
    <citation type="submission" date="2019-12" db="EMBL/GenBank/DDBJ databases">
        <authorList>
            <person name="Floudas D."/>
            <person name="Bentzer J."/>
            <person name="Ahren D."/>
            <person name="Johansson T."/>
            <person name="Persson P."/>
            <person name="Tunlid A."/>
        </authorList>
    </citation>
    <scope>NUCLEOTIDE SEQUENCE [LARGE SCALE GENOMIC DNA]</scope>
    <source>
        <strain evidence="6 7">CBS 102.39</strain>
    </source>
</reference>
<evidence type="ECO:0000259" key="4">
    <source>
        <dbReference type="SMART" id="SM01215"/>
    </source>
</evidence>
<dbReference type="InterPro" id="IPR007185">
    <property type="entry name" value="DNA_pol_a/d/e_bsu"/>
</dbReference>
<feature type="region of interest" description="Disordered" evidence="2">
    <location>
        <begin position="3208"/>
        <end position="3294"/>
    </location>
</feature>
<dbReference type="SMART" id="SM01214">
    <property type="entry name" value="Fmp27_GFWDK"/>
    <property type="match status" value="1"/>
</dbReference>
<evidence type="ECO:0000256" key="2">
    <source>
        <dbReference type="SAM" id="MobiDB-lite"/>
    </source>
</evidence>
<evidence type="ECO:0000313" key="6">
    <source>
        <dbReference type="EMBL" id="KAF4620032.1"/>
    </source>
</evidence>
<dbReference type="InterPro" id="IPR019449">
    <property type="entry name" value="FMP27_WPPW_RBG"/>
</dbReference>
<dbReference type="EMBL" id="JAACJL010000016">
    <property type="protein sequence ID" value="KAF4620032.1"/>
    <property type="molecule type" value="Genomic_DNA"/>
</dbReference>
<dbReference type="Pfam" id="PF10344">
    <property type="entry name" value="Hobbit"/>
    <property type="match status" value="1"/>
</dbReference>
<dbReference type="GO" id="GO:0003677">
    <property type="term" value="F:DNA binding"/>
    <property type="evidence" value="ECO:0007669"/>
    <property type="project" value="InterPro"/>
</dbReference>
<dbReference type="Proteomes" id="UP000521872">
    <property type="component" value="Unassembled WGS sequence"/>
</dbReference>
<feature type="region of interest" description="Disordered" evidence="2">
    <location>
        <begin position="2937"/>
        <end position="3003"/>
    </location>
</feature>
<feature type="domain" description="FMP27 WPPW motif-containing RBG unit" evidence="5">
    <location>
        <begin position="2197"/>
        <end position="2612"/>
    </location>
</feature>
<dbReference type="InterPro" id="IPR019441">
    <property type="entry name" value="FMP27/BLTP2/Hobbit_GFWDK_RBG"/>
</dbReference>
<comment type="caution">
    <text evidence="6">The sequence shown here is derived from an EMBL/GenBank/DDBJ whole genome shotgun (WGS) entry which is preliminary data.</text>
</comment>
<feature type="domain" description="FMP27 SW motif-containing RBG unit" evidence="4">
    <location>
        <begin position="1687"/>
        <end position="1791"/>
    </location>
</feature>
<evidence type="ECO:0000256" key="1">
    <source>
        <dbReference type="ARBA" id="ARBA00022705"/>
    </source>
</evidence>
<dbReference type="Pfam" id="PF04042">
    <property type="entry name" value="DNA_pol_E_B"/>
    <property type="match status" value="1"/>
</dbReference>
<dbReference type="PANTHER" id="PTHR15678:SF6">
    <property type="entry name" value="BRIDGE-LIKE LIPID TRANSFER PROTEIN FAMILY MEMBER 2"/>
    <property type="match status" value="1"/>
</dbReference>
<feature type="compositionally biased region" description="Basic and acidic residues" evidence="2">
    <location>
        <begin position="3256"/>
        <end position="3265"/>
    </location>
</feature>
<keyword evidence="7" id="KW-1185">Reference proteome</keyword>
<feature type="compositionally biased region" description="Basic and acidic residues" evidence="2">
    <location>
        <begin position="3283"/>
        <end position="3294"/>
    </location>
</feature>
<dbReference type="SMART" id="SM01216">
    <property type="entry name" value="Fmp27_WPPW"/>
    <property type="match status" value="1"/>
</dbReference>
<evidence type="ECO:0000259" key="3">
    <source>
        <dbReference type="SMART" id="SM01214"/>
    </source>
</evidence>
<dbReference type="SMART" id="SM01215">
    <property type="entry name" value="Fmp27_SW"/>
    <property type="match status" value="1"/>
</dbReference>
<feature type="region of interest" description="Disordered" evidence="2">
    <location>
        <begin position="3054"/>
        <end position="3077"/>
    </location>
</feature>
<evidence type="ECO:0008006" key="8">
    <source>
        <dbReference type="Google" id="ProtNLM"/>
    </source>
</evidence>
<accession>A0A8H4R1B3</accession>
<dbReference type="InterPro" id="IPR045167">
    <property type="entry name" value="Hobbit"/>
</dbReference>
<dbReference type="GO" id="GO:0006260">
    <property type="term" value="P:DNA replication"/>
    <property type="evidence" value="ECO:0007669"/>
    <property type="project" value="UniProtKB-KW"/>
</dbReference>
<proteinExistence type="predicted"/>
<dbReference type="PANTHER" id="PTHR15678">
    <property type="entry name" value="ANTIGEN MLAA-22-RELATED"/>
    <property type="match status" value="1"/>
</dbReference>
<keyword evidence="1" id="KW-0235">DNA replication</keyword>
<feature type="domain" description="FMP27/BLTP2/Hobbit GFWDK motif-containing RBG unit" evidence="3">
    <location>
        <begin position="1809"/>
        <end position="1959"/>
    </location>
</feature>